<dbReference type="PROSITE" id="PS51339">
    <property type="entry name" value="PPASE_MYOTUBULARIN"/>
    <property type="match status" value="1"/>
</dbReference>
<gene>
    <name evidence="2" type="ORF">BYL167_LOCUS78514</name>
</gene>
<dbReference type="Pfam" id="PF06602">
    <property type="entry name" value="Myotub-related"/>
    <property type="match status" value="1"/>
</dbReference>
<reference evidence="2" key="1">
    <citation type="submission" date="2021-02" db="EMBL/GenBank/DDBJ databases">
        <authorList>
            <person name="Nowell W R."/>
        </authorList>
    </citation>
    <scope>NUCLEOTIDE SEQUENCE</scope>
</reference>
<evidence type="ECO:0000259" key="1">
    <source>
        <dbReference type="PROSITE" id="PS51339"/>
    </source>
</evidence>
<evidence type="ECO:0000313" key="2">
    <source>
        <dbReference type="EMBL" id="CAF5178016.1"/>
    </source>
</evidence>
<comment type="caution">
    <text evidence="2">The sequence shown here is derived from an EMBL/GenBank/DDBJ whole genome shotgun (WGS) entry which is preliminary data.</text>
</comment>
<feature type="non-terminal residue" evidence="2">
    <location>
        <position position="1"/>
    </location>
</feature>
<dbReference type="AlphaFoldDB" id="A0A8S3H8U7"/>
<evidence type="ECO:0000313" key="3">
    <source>
        <dbReference type="Proteomes" id="UP000681967"/>
    </source>
</evidence>
<dbReference type="Proteomes" id="UP000681967">
    <property type="component" value="Unassembled WGS sequence"/>
</dbReference>
<dbReference type="InterPro" id="IPR010569">
    <property type="entry name" value="Myotubularin-like_Pase_dom"/>
</dbReference>
<proteinExistence type="predicted"/>
<feature type="non-terminal residue" evidence="2">
    <location>
        <position position="83"/>
    </location>
</feature>
<feature type="domain" description="Myotubularin phosphatase" evidence="1">
    <location>
        <begin position="1"/>
        <end position="83"/>
    </location>
</feature>
<name>A0A8S3H8U7_9BILA</name>
<dbReference type="EMBL" id="CAJOBH010288296">
    <property type="protein sequence ID" value="CAF5178016.1"/>
    <property type="molecule type" value="Genomic_DNA"/>
</dbReference>
<organism evidence="2 3">
    <name type="scientific">Rotaria magnacalcarata</name>
    <dbReference type="NCBI Taxonomy" id="392030"/>
    <lineage>
        <taxon>Eukaryota</taxon>
        <taxon>Metazoa</taxon>
        <taxon>Spiralia</taxon>
        <taxon>Gnathifera</taxon>
        <taxon>Rotifera</taxon>
        <taxon>Eurotatoria</taxon>
        <taxon>Bdelloidea</taxon>
        <taxon>Philodinida</taxon>
        <taxon>Philodinidae</taxon>
        <taxon>Rotaria</taxon>
    </lineage>
</organism>
<accession>A0A8S3H8U7</accession>
<protein>
    <recommendedName>
        <fullName evidence="1">Myotubularin phosphatase domain-containing protein</fullName>
    </recommendedName>
</protein>
<sequence>ETNSNRLLILHAGRHDAAIENYAKYYADRDVQFMDLPDIHAIRRSARMFLATNPAQCENWFSQLTSKQWLHNLSLLITAASRV</sequence>